<comment type="caution">
    <text evidence="2">The sequence shown here is derived from an EMBL/GenBank/DDBJ whole genome shotgun (WGS) entry which is preliminary data.</text>
</comment>
<accession>A0A212F8X2</accession>
<name>A0A212F8X2_DANPL</name>
<protein>
    <submittedName>
        <fullName evidence="2">BCP inhibitor</fullName>
    </submittedName>
</protein>
<dbReference type="KEGG" id="dpl:KGM_209258"/>
<dbReference type="InterPro" id="IPR038765">
    <property type="entry name" value="Papain-like_cys_pep_sf"/>
</dbReference>
<organism evidence="2 3">
    <name type="scientific">Danaus plexippus plexippus</name>
    <dbReference type="NCBI Taxonomy" id="278856"/>
    <lineage>
        <taxon>Eukaryota</taxon>
        <taxon>Metazoa</taxon>
        <taxon>Ecdysozoa</taxon>
        <taxon>Arthropoda</taxon>
        <taxon>Hexapoda</taxon>
        <taxon>Insecta</taxon>
        <taxon>Pterygota</taxon>
        <taxon>Neoptera</taxon>
        <taxon>Endopterygota</taxon>
        <taxon>Lepidoptera</taxon>
        <taxon>Glossata</taxon>
        <taxon>Ditrysia</taxon>
        <taxon>Papilionoidea</taxon>
        <taxon>Nymphalidae</taxon>
        <taxon>Danainae</taxon>
        <taxon>Danaini</taxon>
        <taxon>Danaina</taxon>
        <taxon>Danaus</taxon>
        <taxon>Danaus</taxon>
    </lineage>
</organism>
<dbReference type="EMBL" id="AGBW02009664">
    <property type="protein sequence ID" value="OWR50171.1"/>
    <property type="molecule type" value="Genomic_DNA"/>
</dbReference>
<sequence>MSQGNKPYYDINDAPALFEKFIKDFDKTYKDAEDREIHYQAFVQSLKDINRLNSEQPDTTYDINQFADYTEADQQGMRGLILPEDE</sequence>
<reference evidence="2 3" key="1">
    <citation type="journal article" date="2011" name="Cell">
        <title>The monarch butterfly genome yields insights into long-distance migration.</title>
        <authorList>
            <person name="Zhan S."/>
            <person name="Merlin C."/>
            <person name="Boore J.L."/>
            <person name="Reppert S.M."/>
        </authorList>
    </citation>
    <scope>NUCLEOTIDE SEQUENCE [LARGE SCALE GENOMIC DNA]</scope>
    <source>
        <strain evidence="2">F-2</strain>
    </source>
</reference>
<dbReference type="Gene3D" id="1.10.287.2250">
    <property type="match status" value="1"/>
</dbReference>
<evidence type="ECO:0000313" key="2">
    <source>
        <dbReference type="EMBL" id="OWR50171.1"/>
    </source>
</evidence>
<dbReference type="InParanoid" id="A0A212F8X2"/>
<gene>
    <name evidence="2" type="ORF">KGM_209258</name>
</gene>
<evidence type="ECO:0000313" key="3">
    <source>
        <dbReference type="Proteomes" id="UP000007151"/>
    </source>
</evidence>
<dbReference type="Pfam" id="PF08246">
    <property type="entry name" value="Inhibitor_I29"/>
    <property type="match status" value="1"/>
</dbReference>
<proteinExistence type="predicted"/>
<feature type="domain" description="Cathepsin propeptide inhibitor" evidence="1">
    <location>
        <begin position="18"/>
        <end position="74"/>
    </location>
</feature>
<dbReference type="AlphaFoldDB" id="A0A212F8X2"/>
<dbReference type="SMART" id="SM00848">
    <property type="entry name" value="Inhibitor_I29"/>
    <property type="match status" value="1"/>
</dbReference>
<dbReference type="InterPro" id="IPR013201">
    <property type="entry name" value="Prot_inhib_I29"/>
</dbReference>
<keyword evidence="3" id="KW-1185">Reference proteome</keyword>
<dbReference type="Proteomes" id="UP000007151">
    <property type="component" value="Unassembled WGS sequence"/>
</dbReference>
<evidence type="ECO:0000259" key="1">
    <source>
        <dbReference type="SMART" id="SM00848"/>
    </source>
</evidence>
<dbReference type="SUPFAM" id="SSF54001">
    <property type="entry name" value="Cysteine proteinases"/>
    <property type="match status" value="1"/>
</dbReference>